<dbReference type="InterPro" id="IPR036136">
    <property type="entry name" value="Nit/Sulf_reduc_fer-like_dom_sf"/>
</dbReference>
<keyword evidence="10" id="KW-1185">Reference proteome</keyword>
<dbReference type="Pfam" id="PF01077">
    <property type="entry name" value="NIR_SIR"/>
    <property type="match status" value="1"/>
</dbReference>
<name>A0A410JXD5_9BACT</name>
<dbReference type="GO" id="GO:0016491">
    <property type="term" value="F:oxidoreductase activity"/>
    <property type="evidence" value="ECO:0007669"/>
    <property type="project" value="UniProtKB-KW"/>
</dbReference>
<proteinExistence type="predicted"/>
<dbReference type="PANTHER" id="PTHR32439:SF9">
    <property type="entry name" value="BLR3264 PROTEIN"/>
    <property type="match status" value="1"/>
</dbReference>
<keyword evidence="6" id="KW-0411">Iron-sulfur</keyword>
<dbReference type="InterPro" id="IPR051329">
    <property type="entry name" value="NIR_SIR_4Fe-4S"/>
</dbReference>
<evidence type="ECO:0000259" key="7">
    <source>
        <dbReference type="Pfam" id="PF01077"/>
    </source>
</evidence>
<feature type="domain" description="Nitrite/Sulfite reductase ferredoxin-like" evidence="8">
    <location>
        <begin position="44"/>
        <end position="110"/>
    </location>
</feature>
<evidence type="ECO:0000256" key="1">
    <source>
        <dbReference type="ARBA" id="ARBA00022485"/>
    </source>
</evidence>
<dbReference type="PROSITE" id="PS00365">
    <property type="entry name" value="NIR_SIR"/>
    <property type="match status" value="1"/>
</dbReference>
<keyword evidence="4" id="KW-0560">Oxidoreductase</keyword>
<dbReference type="OrthoDB" id="9803707at2"/>
<dbReference type="SUPFAM" id="SSF56014">
    <property type="entry name" value="Nitrite and sulphite reductase 4Fe-4S domain-like"/>
    <property type="match status" value="2"/>
</dbReference>
<dbReference type="InterPro" id="IPR045854">
    <property type="entry name" value="NO2/SO3_Rdtase_4Fe4S_sf"/>
</dbReference>
<dbReference type="InterPro" id="IPR006067">
    <property type="entry name" value="NO2/SO3_Rdtase_4Fe4S_dom"/>
</dbReference>
<dbReference type="Proteomes" id="UP000287502">
    <property type="component" value="Chromosome"/>
</dbReference>
<dbReference type="Gene3D" id="3.90.480.10">
    <property type="entry name" value="Sulfite Reductase Hemoprotein,Domain 2"/>
    <property type="match status" value="1"/>
</dbReference>
<reference evidence="9 10" key="1">
    <citation type="submission" date="2019-01" db="EMBL/GenBank/DDBJ databases">
        <title>Geovibrio thiophilus DSM 11263, complete genome.</title>
        <authorList>
            <person name="Spring S."/>
            <person name="Bunk B."/>
            <person name="Sproer C."/>
        </authorList>
    </citation>
    <scope>NUCLEOTIDE SEQUENCE [LARGE SCALE GENOMIC DNA]</scope>
    <source>
        <strain evidence="9 10">DSM 11263</strain>
    </source>
</reference>
<accession>A0A410JXD5</accession>
<dbReference type="EMBL" id="CP035108">
    <property type="protein sequence ID" value="QAR32824.1"/>
    <property type="molecule type" value="Genomic_DNA"/>
</dbReference>
<evidence type="ECO:0000259" key="8">
    <source>
        <dbReference type="Pfam" id="PF03460"/>
    </source>
</evidence>
<dbReference type="SUPFAM" id="SSF55124">
    <property type="entry name" value="Nitrite/Sulfite reductase N-terminal domain-like"/>
    <property type="match status" value="2"/>
</dbReference>
<dbReference type="GO" id="GO:0020037">
    <property type="term" value="F:heme binding"/>
    <property type="evidence" value="ECO:0007669"/>
    <property type="project" value="InterPro"/>
</dbReference>
<evidence type="ECO:0000256" key="4">
    <source>
        <dbReference type="ARBA" id="ARBA00023002"/>
    </source>
</evidence>
<keyword evidence="5" id="KW-0408">Iron</keyword>
<keyword evidence="1" id="KW-0004">4Fe-4S</keyword>
<feature type="domain" description="Nitrite/Sulfite reductase ferredoxin-like" evidence="8">
    <location>
        <begin position="309"/>
        <end position="363"/>
    </location>
</feature>
<keyword evidence="2" id="KW-0349">Heme</keyword>
<evidence type="ECO:0000256" key="5">
    <source>
        <dbReference type="ARBA" id="ARBA00023004"/>
    </source>
</evidence>
<dbReference type="PRINTS" id="PR00397">
    <property type="entry name" value="SIROHAEM"/>
</dbReference>
<evidence type="ECO:0000313" key="10">
    <source>
        <dbReference type="Proteomes" id="UP000287502"/>
    </source>
</evidence>
<dbReference type="PANTHER" id="PTHR32439">
    <property type="entry name" value="FERREDOXIN--NITRITE REDUCTASE, CHLOROPLASTIC"/>
    <property type="match status" value="1"/>
</dbReference>
<dbReference type="AlphaFoldDB" id="A0A410JXD5"/>
<dbReference type="GO" id="GO:0046872">
    <property type="term" value="F:metal ion binding"/>
    <property type="evidence" value="ECO:0007669"/>
    <property type="project" value="UniProtKB-KW"/>
</dbReference>
<dbReference type="KEGG" id="gtl:EP073_05230"/>
<organism evidence="9 10">
    <name type="scientific">Geovibrio thiophilus</name>
    <dbReference type="NCBI Taxonomy" id="139438"/>
    <lineage>
        <taxon>Bacteria</taxon>
        <taxon>Pseudomonadati</taxon>
        <taxon>Deferribacterota</taxon>
        <taxon>Deferribacteres</taxon>
        <taxon>Deferribacterales</taxon>
        <taxon>Geovibrionaceae</taxon>
        <taxon>Geovibrio</taxon>
    </lineage>
</organism>
<dbReference type="InterPro" id="IPR006066">
    <property type="entry name" value="NO2/SO3_Rdtase_FeS/sirohaem_BS"/>
</dbReference>
<evidence type="ECO:0000313" key="9">
    <source>
        <dbReference type="EMBL" id="QAR32824.1"/>
    </source>
</evidence>
<evidence type="ECO:0000256" key="3">
    <source>
        <dbReference type="ARBA" id="ARBA00022723"/>
    </source>
</evidence>
<dbReference type="InterPro" id="IPR005117">
    <property type="entry name" value="NiRdtase/SiRdtase_haem-b_fer"/>
</dbReference>
<gene>
    <name evidence="9" type="ORF">EP073_05230</name>
</gene>
<dbReference type="GO" id="GO:0051539">
    <property type="term" value="F:4 iron, 4 sulfur cluster binding"/>
    <property type="evidence" value="ECO:0007669"/>
    <property type="project" value="UniProtKB-KW"/>
</dbReference>
<keyword evidence="3" id="KW-0479">Metal-binding</keyword>
<sequence length="526" mass="57200">MDLYRLPEGYYEVIDSFEVVLRSWLSGGTDMDEFRKTCAGFGIYEQKQQGTFMQRIRLAGGIIDASLLGSLISLAEEYAGGFLHITTRQNVQLHDVAPENLGKLQRRLADLSLLTKTAGGNCVRNVLIDPLSGVSADDVFDVSPYGLELSNRLPEYPVFTALPRKFKIALSSSREDRALCAIADLGLIAVKRKGRRGFSVCTGGGLGAKSMTGDRLLDFIPASDILIAALAFGELFAEYGQGVPRSQARLRFLIERTGRDEFFKILKTKLKKFSDDKSLKIKRRSFSYARETNNWVFEDSKWTDLFVTPQRQTGRYTVKIPLFFGQVSADTAALVIAFCKKYPKTEIRFTQTQNILLRGVSAAILREAKGLAFGISSLAGANGFLSDIKTCVGTDFCRLSAASSSGLLKGITDAVTADKELSGFEDARIGISGCVNGCGHTALADLGFGGKAGKDKSGERADWFRIFIGGSLKGIGIDIGELPAVNIPAFTVDVLKKYKASGAVSFGDFLADGGRSEAETLLKEYL</sequence>
<dbReference type="RefSeq" id="WP_128466110.1">
    <property type="nucleotide sequence ID" value="NZ_CP035108.1"/>
</dbReference>
<dbReference type="Pfam" id="PF03460">
    <property type="entry name" value="NIR_SIR_ferr"/>
    <property type="match status" value="2"/>
</dbReference>
<protein>
    <submittedName>
        <fullName evidence="9">Nitrite/sulfite reductase</fullName>
    </submittedName>
</protein>
<evidence type="ECO:0000256" key="6">
    <source>
        <dbReference type="ARBA" id="ARBA00023014"/>
    </source>
</evidence>
<evidence type="ECO:0000256" key="2">
    <source>
        <dbReference type="ARBA" id="ARBA00022617"/>
    </source>
</evidence>
<dbReference type="Gene3D" id="3.30.413.10">
    <property type="entry name" value="Sulfite Reductase Hemoprotein, domain 1"/>
    <property type="match status" value="2"/>
</dbReference>
<feature type="domain" description="Nitrite/sulphite reductase 4Fe-4S" evidence="7">
    <location>
        <begin position="120"/>
        <end position="271"/>
    </location>
</feature>